<dbReference type="SMART" id="SM01401">
    <property type="entry name" value="Sds3"/>
    <property type="match status" value="1"/>
</dbReference>
<sequence>MAAADSAQTSALATASSRTARQSPPPQSKRDKKRQVLNDRLVVLADQFSRDRDRTYREELQKIQVDVNLVGRVDPYADRPLDEIDRGFRELSHASDGGSTRTLLEMAGPTFQEWVNEIGDVVERRDFELTSQKYEYDRKVQDHRNNHAYRLEVAKREHKALSNTLRDRLINTITSKKYRLGKEKEVLEISDSSALLLHPNQFSLTNPASPGGTHGKRNTRLRREMEDLPGFSENKKRKRNGGDDDGSPAPTRRALDNSNTTPLWQSDRFRSMRKETGPVYSIDKLFTDKELSMTYNTAALAAHKYLLTRRDANGNVISSPEGSDAGNGEGNEEEDGPDTSAPMMERQHSHTTRSTRGGHNNQNFIDDKVLGIEGLANFDLANLDRLAPQEPKLPPLIHSQYSKAYVKSESNTPTSLSQDDAQHDMVVMNLYRNYQKHHGAGTNLDAMNGGRRILEAMAPPQRKSKYVTYIQGERPPVEQLSESLGIPSSNVRGDDPAAPAGNNAPTIGSPAGGAPMSRQSSLGGAAMSRSGSARGKRK</sequence>
<keyword evidence="8" id="KW-1185">Reference proteome</keyword>
<feature type="region of interest" description="Disordered" evidence="6">
    <location>
        <begin position="478"/>
        <end position="538"/>
    </location>
</feature>
<feature type="compositionally biased region" description="Polar residues" evidence="6">
    <location>
        <begin position="480"/>
        <end position="491"/>
    </location>
</feature>
<feature type="compositionally biased region" description="Low complexity" evidence="6">
    <location>
        <begin position="496"/>
        <end position="505"/>
    </location>
</feature>
<keyword evidence="2" id="KW-0678">Repressor</keyword>
<feature type="compositionally biased region" description="Polar residues" evidence="6">
    <location>
        <begin position="352"/>
        <end position="362"/>
    </location>
</feature>
<feature type="region of interest" description="Disordered" evidence="6">
    <location>
        <begin position="1"/>
        <end position="34"/>
    </location>
</feature>
<evidence type="ECO:0000313" key="8">
    <source>
        <dbReference type="Proteomes" id="UP001320420"/>
    </source>
</evidence>
<evidence type="ECO:0000256" key="5">
    <source>
        <dbReference type="ARBA" id="ARBA00023242"/>
    </source>
</evidence>
<proteinExistence type="predicted"/>
<dbReference type="EMBL" id="JAKJXP020000055">
    <property type="protein sequence ID" value="KAK7751006.1"/>
    <property type="molecule type" value="Genomic_DNA"/>
</dbReference>
<feature type="region of interest" description="Disordered" evidence="6">
    <location>
        <begin position="201"/>
        <end position="270"/>
    </location>
</feature>
<dbReference type="Pfam" id="PF08598">
    <property type="entry name" value="Sds3"/>
    <property type="match status" value="1"/>
</dbReference>
<comment type="caution">
    <text evidence="7">The sequence shown here is derived from an EMBL/GenBank/DDBJ whole genome shotgun (WGS) entry which is preliminary data.</text>
</comment>
<dbReference type="PANTHER" id="PTHR21964">
    <property type="entry name" value="BREAST CANCER METASTASIS-SUPPRESSOR 1"/>
    <property type="match status" value="1"/>
</dbReference>
<dbReference type="Proteomes" id="UP001320420">
    <property type="component" value="Unassembled WGS sequence"/>
</dbReference>
<dbReference type="AlphaFoldDB" id="A0AAN9UPZ1"/>
<keyword evidence="4" id="KW-0804">Transcription</keyword>
<evidence type="ECO:0000256" key="3">
    <source>
        <dbReference type="ARBA" id="ARBA00023015"/>
    </source>
</evidence>
<gene>
    <name evidence="7" type="ORF">SLS62_006991</name>
</gene>
<name>A0AAN9UPZ1_9PEZI</name>
<protein>
    <recommendedName>
        <fullName evidence="9">Deacetylase complex subunit protein</fullName>
    </recommendedName>
</protein>
<dbReference type="GO" id="GO:0010468">
    <property type="term" value="P:regulation of gene expression"/>
    <property type="evidence" value="ECO:0007669"/>
    <property type="project" value="UniProtKB-ARBA"/>
</dbReference>
<keyword evidence="3" id="KW-0805">Transcription regulation</keyword>
<evidence type="ECO:0000256" key="4">
    <source>
        <dbReference type="ARBA" id="ARBA00023163"/>
    </source>
</evidence>
<dbReference type="InterPro" id="IPR013907">
    <property type="entry name" value="Sds3"/>
</dbReference>
<evidence type="ECO:0008006" key="9">
    <source>
        <dbReference type="Google" id="ProtNLM"/>
    </source>
</evidence>
<feature type="region of interest" description="Disordered" evidence="6">
    <location>
        <begin position="314"/>
        <end position="362"/>
    </location>
</feature>
<organism evidence="7 8">
    <name type="scientific">Diatrype stigma</name>
    <dbReference type="NCBI Taxonomy" id="117547"/>
    <lineage>
        <taxon>Eukaryota</taxon>
        <taxon>Fungi</taxon>
        <taxon>Dikarya</taxon>
        <taxon>Ascomycota</taxon>
        <taxon>Pezizomycotina</taxon>
        <taxon>Sordariomycetes</taxon>
        <taxon>Xylariomycetidae</taxon>
        <taxon>Xylariales</taxon>
        <taxon>Diatrypaceae</taxon>
        <taxon>Diatrype</taxon>
    </lineage>
</organism>
<keyword evidence="5" id="KW-0539">Nucleus</keyword>
<evidence type="ECO:0000313" key="7">
    <source>
        <dbReference type="EMBL" id="KAK7751006.1"/>
    </source>
</evidence>
<comment type="subcellular location">
    <subcellularLocation>
        <location evidence="1">Nucleus</location>
    </subcellularLocation>
</comment>
<reference evidence="7 8" key="1">
    <citation type="submission" date="2024-02" db="EMBL/GenBank/DDBJ databases">
        <title>De novo assembly and annotation of 12 fungi associated with fruit tree decline syndrome in Ontario, Canada.</title>
        <authorList>
            <person name="Sulman M."/>
            <person name="Ellouze W."/>
            <person name="Ilyukhin E."/>
        </authorList>
    </citation>
    <scope>NUCLEOTIDE SEQUENCE [LARGE SCALE GENOMIC DNA]</scope>
    <source>
        <strain evidence="7 8">M11/M66-122</strain>
    </source>
</reference>
<feature type="compositionally biased region" description="Low complexity" evidence="6">
    <location>
        <begin position="1"/>
        <end position="22"/>
    </location>
</feature>
<dbReference type="GO" id="GO:0005654">
    <property type="term" value="C:nucleoplasm"/>
    <property type="evidence" value="ECO:0007669"/>
    <property type="project" value="UniProtKB-ARBA"/>
</dbReference>
<evidence type="ECO:0000256" key="2">
    <source>
        <dbReference type="ARBA" id="ARBA00022491"/>
    </source>
</evidence>
<evidence type="ECO:0000256" key="1">
    <source>
        <dbReference type="ARBA" id="ARBA00004123"/>
    </source>
</evidence>
<evidence type="ECO:0000256" key="6">
    <source>
        <dbReference type="SAM" id="MobiDB-lite"/>
    </source>
</evidence>
<accession>A0AAN9UPZ1</accession>